<dbReference type="AlphaFoldDB" id="A0A6N1VAN1"/>
<protein>
    <recommendedName>
        <fullName evidence="1">DUF6455 domain-containing protein</fullName>
    </recommendedName>
</protein>
<dbReference type="RefSeq" id="WP_175275896.1">
    <property type="nucleotide sequence ID" value="NZ_CP054836.1"/>
</dbReference>
<evidence type="ECO:0000259" key="1">
    <source>
        <dbReference type="Pfam" id="PF20056"/>
    </source>
</evidence>
<feature type="domain" description="DUF6455" evidence="1">
    <location>
        <begin position="13"/>
        <end position="84"/>
    </location>
</feature>
<organism evidence="2 3">
    <name type="scientific">Oricola thermophila</name>
    <dbReference type="NCBI Taxonomy" id="2742145"/>
    <lineage>
        <taxon>Bacteria</taxon>
        <taxon>Pseudomonadati</taxon>
        <taxon>Pseudomonadota</taxon>
        <taxon>Alphaproteobacteria</taxon>
        <taxon>Hyphomicrobiales</taxon>
        <taxon>Ahrensiaceae</taxon>
        <taxon>Oricola</taxon>
    </lineage>
</organism>
<name>A0A6N1VAN1_9HYPH</name>
<proteinExistence type="predicted"/>
<gene>
    <name evidence="2" type="ORF">HTY61_05755</name>
</gene>
<evidence type="ECO:0000313" key="2">
    <source>
        <dbReference type="EMBL" id="QKV18000.1"/>
    </source>
</evidence>
<dbReference type="Proteomes" id="UP000509367">
    <property type="component" value="Chromosome"/>
</dbReference>
<dbReference type="Pfam" id="PF20056">
    <property type="entry name" value="DUF6455"/>
    <property type="match status" value="1"/>
</dbReference>
<evidence type="ECO:0000313" key="3">
    <source>
        <dbReference type="Proteomes" id="UP000509367"/>
    </source>
</evidence>
<accession>A0A6N1VAN1</accession>
<dbReference type="InterPro" id="IPR045601">
    <property type="entry name" value="DUF6455"/>
</dbReference>
<sequence length="95" mass="10789">MLSLRHFLPAAERGGLFHVMVDKLGLRAALESRPHSSAVMKRAQERCAGCGREDACQTWLETNAHPDEAPAFCKNHDMFERLKHDIEAERKYRAA</sequence>
<dbReference type="EMBL" id="CP054836">
    <property type="protein sequence ID" value="QKV18000.1"/>
    <property type="molecule type" value="Genomic_DNA"/>
</dbReference>
<keyword evidence="3" id="KW-1185">Reference proteome</keyword>
<dbReference type="KEGG" id="orm:HTY61_05755"/>
<reference evidence="2 3" key="1">
    <citation type="submission" date="2020-06" db="EMBL/GenBank/DDBJ databases">
        <title>Oricola thermophila sp. nov. isolated from a tidal sediments.</title>
        <authorList>
            <person name="Kwon K.K."/>
            <person name="Yang S.-H."/>
            <person name="Park M.-J."/>
        </authorList>
    </citation>
    <scope>NUCLEOTIDE SEQUENCE [LARGE SCALE GENOMIC DNA]</scope>
    <source>
        <strain evidence="2 3">MEBiC13590</strain>
    </source>
</reference>